<dbReference type="STRING" id="2309.CF15_04625"/>
<keyword evidence="4 6" id="KW-1133">Transmembrane helix</keyword>
<name>A0A0V8RXF5_PYROC</name>
<reference evidence="8 9" key="1">
    <citation type="submission" date="2015-11" db="EMBL/GenBank/DDBJ databases">
        <title>Genome sequence of Pyrodictium occultum PL-19, a marine hyperthermophilic archaeon isolated from Volcano, Italy.</title>
        <authorList>
            <person name="Utturkar S."/>
            <person name="Huber H."/>
            <person name="Leptihn S."/>
            <person name="Brown S."/>
            <person name="Stetter K.O."/>
            <person name="Podar M."/>
        </authorList>
    </citation>
    <scope>NUCLEOTIDE SEQUENCE [LARGE SCALE GENOMIC DNA]</scope>
    <source>
        <strain evidence="8 9">PL-19</strain>
    </source>
</reference>
<dbReference type="OrthoDB" id="15358at2157"/>
<evidence type="ECO:0000256" key="4">
    <source>
        <dbReference type="ARBA" id="ARBA00022989"/>
    </source>
</evidence>
<accession>A0A0V8RXF5</accession>
<comment type="caution">
    <text evidence="8">The sequence shown here is derived from an EMBL/GenBank/DDBJ whole genome shotgun (WGS) entry which is preliminary data.</text>
</comment>
<gene>
    <name evidence="8" type="ORF">CF15_04625</name>
</gene>
<dbReference type="GO" id="GO:0005886">
    <property type="term" value="C:plasma membrane"/>
    <property type="evidence" value="ECO:0007669"/>
    <property type="project" value="UniProtKB-SubCell"/>
</dbReference>
<keyword evidence="2" id="KW-1003">Cell membrane</keyword>
<protein>
    <submittedName>
        <fullName evidence="8">Cobalamin biosynthesis protein</fullName>
    </submittedName>
</protein>
<dbReference type="Proteomes" id="UP000053352">
    <property type="component" value="Unassembled WGS sequence"/>
</dbReference>
<evidence type="ECO:0000256" key="2">
    <source>
        <dbReference type="ARBA" id="ARBA00022475"/>
    </source>
</evidence>
<keyword evidence="3 6" id="KW-0812">Transmembrane</keyword>
<evidence type="ECO:0000256" key="5">
    <source>
        <dbReference type="ARBA" id="ARBA00023136"/>
    </source>
</evidence>
<evidence type="ECO:0000256" key="6">
    <source>
        <dbReference type="SAM" id="Phobius"/>
    </source>
</evidence>
<organism evidence="8 9">
    <name type="scientific">Pyrodictium occultum</name>
    <dbReference type="NCBI Taxonomy" id="2309"/>
    <lineage>
        <taxon>Archaea</taxon>
        <taxon>Thermoproteota</taxon>
        <taxon>Thermoprotei</taxon>
        <taxon>Desulfurococcales</taxon>
        <taxon>Pyrodictiaceae</taxon>
        <taxon>Pyrodictium</taxon>
    </lineage>
</organism>
<keyword evidence="9" id="KW-1185">Reference proteome</keyword>
<evidence type="ECO:0000313" key="8">
    <source>
        <dbReference type="EMBL" id="KSW12717.1"/>
    </source>
</evidence>
<comment type="subcellular location">
    <subcellularLocation>
        <location evidence="1">Cell membrane</location>
    </subcellularLocation>
</comment>
<dbReference type="EMBL" id="LNTB01000001">
    <property type="protein sequence ID" value="KSW12717.1"/>
    <property type="molecule type" value="Genomic_DNA"/>
</dbReference>
<dbReference type="InterPro" id="IPR025937">
    <property type="entry name" value="PDGLE_dom"/>
</dbReference>
<dbReference type="Pfam" id="PF13190">
    <property type="entry name" value="PDGLE"/>
    <property type="match status" value="1"/>
</dbReference>
<keyword evidence="5 6" id="KW-0472">Membrane</keyword>
<evidence type="ECO:0000259" key="7">
    <source>
        <dbReference type="Pfam" id="PF13190"/>
    </source>
</evidence>
<evidence type="ECO:0000256" key="3">
    <source>
        <dbReference type="ARBA" id="ARBA00022692"/>
    </source>
</evidence>
<feature type="domain" description="PDGLE" evidence="7">
    <location>
        <begin position="40"/>
        <end position="79"/>
    </location>
</feature>
<evidence type="ECO:0000313" key="9">
    <source>
        <dbReference type="Proteomes" id="UP000053352"/>
    </source>
</evidence>
<proteinExistence type="predicted"/>
<feature type="transmembrane region" description="Helical" evidence="6">
    <location>
        <begin position="57"/>
        <end position="78"/>
    </location>
</feature>
<evidence type="ECO:0000256" key="1">
    <source>
        <dbReference type="ARBA" id="ARBA00004236"/>
    </source>
</evidence>
<sequence>MAVLLVVSPVFGVILADKLGYHEPLDVAAEKLGLQERSLGEWTPFSDYTFPGLPDTLGYIVAGAVGVAVILAIGYVAARRVGR</sequence>
<dbReference type="AlphaFoldDB" id="A0A0V8RXF5"/>